<dbReference type="Gene3D" id="3.40.630.30">
    <property type="match status" value="1"/>
</dbReference>
<evidence type="ECO:0000313" key="2">
    <source>
        <dbReference type="Proteomes" id="UP000598271"/>
    </source>
</evidence>
<proteinExistence type="predicted"/>
<comment type="caution">
    <text evidence="1">The sequence shown here is derived from an EMBL/GenBank/DDBJ whole genome shotgun (WGS) entry which is preliminary data.</text>
</comment>
<sequence length="204" mass="22503">MNLYVSIASEAERLEAAQLFQKVYEEEFQLDFKRFDDAFPLVFPSDVLLIRLQESRLVGTASLMRPVEGLFPSEYIFGADLSGLVDPLSLAQSVEVGRLAKIRDFPSGVIAKAVMLATDKYLHSRCLGGWVATVKPPLYRILEKTGLTMTPVALSIEKTGEQAECVRLYKGSGILAFRALAESTAAAFGTMSHTIGEYDIQLLF</sequence>
<dbReference type="Proteomes" id="UP000598271">
    <property type="component" value="Unassembled WGS sequence"/>
</dbReference>
<protein>
    <submittedName>
        <fullName evidence="1">Uncharacterized protein</fullName>
    </submittedName>
</protein>
<evidence type="ECO:0000313" key="1">
    <source>
        <dbReference type="EMBL" id="GHB88969.1"/>
    </source>
</evidence>
<keyword evidence="2" id="KW-1185">Reference proteome</keyword>
<reference evidence="1 2" key="1">
    <citation type="journal article" date="2014" name="Int. J. Syst. Evol. Microbiol.">
        <title>Complete genome sequence of Corynebacterium casei LMG S-19264T (=DSM 44701T), isolated from a smear-ripened cheese.</title>
        <authorList>
            <consortium name="US DOE Joint Genome Institute (JGI-PGF)"/>
            <person name="Walter F."/>
            <person name="Albersmeier A."/>
            <person name="Kalinowski J."/>
            <person name="Ruckert C."/>
        </authorList>
    </citation>
    <scope>NUCLEOTIDE SEQUENCE [LARGE SCALE GENOMIC DNA]</scope>
    <source>
        <strain evidence="1 2">KCTC 12866</strain>
    </source>
</reference>
<dbReference type="SUPFAM" id="SSF55729">
    <property type="entry name" value="Acyl-CoA N-acyltransferases (Nat)"/>
    <property type="match status" value="1"/>
</dbReference>
<dbReference type="RefSeq" id="WP_189569280.1">
    <property type="nucleotide sequence ID" value="NZ_BMXF01000010.1"/>
</dbReference>
<organism evidence="1 2">
    <name type="scientific">Persicitalea jodogahamensis</name>
    <dbReference type="NCBI Taxonomy" id="402147"/>
    <lineage>
        <taxon>Bacteria</taxon>
        <taxon>Pseudomonadati</taxon>
        <taxon>Bacteroidota</taxon>
        <taxon>Cytophagia</taxon>
        <taxon>Cytophagales</taxon>
        <taxon>Spirosomataceae</taxon>
        <taxon>Persicitalea</taxon>
    </lineage>
</organism>
<dbReference type="InterPro" id="IPR016181">
    <property type="entry name" value="Acyl_CoA_acyltransferase"/>
</dbReference>
<dbReference type="EMBL" id="BMXF01000010">
    <property type="protein sequence ID" value="GHB88969.1"/>
    <property type="molecule type" value="Genomic_DNA"/>
</dbReference>
<name>A0A8J3DEG1_9BACT</name>
<dbReference type="AlphaFoldDB" id="A0A8J3DEG1"/>
<accession>A0A8J3DEG1</accession>
<gene>
    <name evidence="1" type="ORF">GCM10007390_51380</name>
</gene>